<dbReference type="SUPFAM" id="SSF47353">
    <property type="entry name" value="Retrovirus capsid dimerization domain-like"/>
    <property type="match status" value="1"/>
</dbReference>
<dbReference type="SUPFAM" id="SSF57756">
    <property type="entry name" value="Retrovirus zinc finger-like domains"/>
    <property type="match status" value="1"/>
</dbReference>
<dbReference type="Pfam" id="PF00098">
    <property type="entry name" value="zf-CCHC"/>
    <property type="match status" value="1"/>
</dbReference>
<dbReference type="GO" id="GO:0003676">
    <property type="term" value="F:nucleic acid binding"/>
    <property type="evidence" value="ECO:0007669"/>
    <property type="project" value="InterPro"/>
</dbReference>
<dbReference type="OrthoDB" id="6538027at2759"/>
<dbReference type="Proteomes" id="UP000499080">
    <property type="component" value="Unassembled WGS sequence"/>
</dbReference>
<dbReference type="CDD" id="cd00303">
    <property type="entry name" value="retropepsin_like"/>
    <property type="match status" value="1"/>
</dbReference>
<proteinExistence type="predicted"/>
<comment type="caution">
    <text evidence="4">The sequence shown here is derived from an EMBL/GenBank/DDBJ whole genome shotgun (WGS) entry which is preliminary data.</text>
</comment>
<dbReference type="SUPFAM" id="SSF50630">
    <property type="entry name" value="Acid proteases"/>
    <property type="match status" value="1"/>
</dbReference>
<dbReference type="InterPro" id="IPR036875">
    <property type="entry name" value="Znf_CCHC_sf"/>
</dbReference>
<dbReference type="PANTHER" id="PTHR46888:SF1">
    <property type="entry name" value="RIBONUCLEASE H"/>
    <property type="match status" value="1"/>
</dbReference>
<gene>
    <name evidence="4" type="ORF">AVEN_226488_1</name>
</gene>
<feature type="region of interest" description="Disordered" evidence="2">
    <location>
        <begin position="1"/>
        <end position="36"/>
    </location>
</feature>
<evidence type="ECO:0000313" key="5">
    <source>
        <dbReference type="Proteomes" id="UP000499080"/>
    </source>
</evidence>
<dbReference type="InterPro" id="IPR001878">
    <property type="entry name" value="Znf_CCHC"/>
</dbReference>
<dbReference type="SMART" id="SM00343">
    <property type="entry name" value="ZnF_C2HC"/>
    <property type="match status" value="2"/>
</dbReference>
<evidence type="ECO:0000259" key="3">
    <source>
        <dbReference type="PROSITE" id="PS50158"/>
    </source>
</evidence>
<name>A0A4Y2E454_ARAVE</name>
<keyword evidence="5" id="KW-1185">Reference proteome</keyword>
<evidence type="ECO:0000256" key="1">
    <source>
        <dbReference type="PROSITE-ProRule" id="PRU00047"/>
    </source>
</evidence>
<sequence>MEGRRTEEQEYEEGKRKEEFEKRKRKEEFEEQKRKDEMEFELQKIRLGAEGRFSNSVTNQNVNYTQIKPKLEIRHLMQKFNSDENDLSLYLIIFERLAKQAEKLENTWVTHLLGLLSYDVAQLIAREPEEIANDYNEVKKILLKRYKLTPEKYRQKFFMHNKNLGSTWKNFSYELKSFFNEWVNGVKADSFEKLRDLIITDQIKRKVSQKVKDHFIDDWSKLNSPDDLVEKLDDYDTLRSTFRSKQPSKEGHYDKRNSFKDDSAVTTNEKRKLYGVTHNERGEPKCFNCSNFGHIARNCSLPKSVLTSRECNETGHKAINCVAKETIHSSDESLSLRRVGENSEESISFLKKVKINNCDNVQALIDTGNSCCLLKISVAQKLKLKFERAVNKIYGFGNQKMPALTSIGRIKADIEVDNVKAKNIIIYAVPDDAQSFDLIIGRTWLDLSHIAYTKMGKRVHIEYREDELFRNFPIDEKVNRVCLKRFS</sequence>
<dbReference type="PANTHER" id="PTHR46888">
    <property type="entry name" value="ZINC KNUCKLE DOMAINCONTAINING PROTEIN-RELATED"/>
    <property type="match status" value="1"/>
</dbReference>
<dbReference type="PROSITE" id="PS50158">
    <property type="entry name" value="ZF_CCHC"/>
    <property type="match status" value="1"/>
</dbReference>
<reference evidence="4 5" key="1">
    <citation type="journal article" date="2019" name="Sci. Rep.">
        <title>Orb-weaving spider Araneus ventricosus genome elucidates the spidroin gene catalogue.</title>
        <authorList>
            <person name="Kono N."/>
            <person name="Nakamura H."/>
            <person name="Ohtoshi R."/>
            <person name="Moran D.A.P."/>
            <person name="Shinohara A."/>
            <person name="Yoshida Y."/>
            <person name="Fujiwara M."/>
            <person name="Mori M."/>
            <person name="Tomita M."/>
            <person name="Arakawa K."/>
        </authorList>
    </citation>
    <scope>NUCLEOTIDE SEQUENCE [LARGE SCALE GENOMIC DNA]</scope>
</reference>
<dbReference type="InterPro" id="IPR021109">
    <property type="entry name" value="Peptidase_aspartic_dom_sf"/>
</dbReference>
<dbReference type="GO" id="GO:0008270">
    <property type="term" value="F:zinc ion binding"/>
    <property type="evidence" value="ECO:0007669"/>
    <property type="project" value="UniProtKB-KW"/>
</dbReference>
<evidence type="ECO:0000256" key="2">
    <source>
        <dbReference type="SAM" id="MobiDB-lite"/>
    </source>
</evidence>
<dbReference type="EMBL" id="BGPR01000487">
    <property type="protein sequence ID" value="GBM22818.1"/>
    <property type="molecule type" value="Genomic_DNA"/>
</dbReference>
<dbReference type="Gene3D" id="2.40.70.10">
    <property type="entry name" value="Acid Proteases"/>
    <property type="match status" value="1"/>
</dbReference>
<evidence type="ECO:0000313" key="4">
    <source>
        <dbReference type="EMBL" id="GBM22818.1"/>
    </source>
</evidence>
<accession>A0A4Y2E454</accession>
<dbReference type="AlphaFoldDB" id="A0A4Y2E454"/>
<keyword evidence="1" id="KW-0862">Zinc</keyword>
<keyword evidence="1" id="KW-0863">Zinc-finger</keyword>
<dbReference type="Gene3D" id="4.10.60.10">
    <property type="entry name" value="Zinc finger, CCHC-type"/>
    <property type="match status" value="1"/>
</dbReference>
<protein>
    <recommendedName>
        <fullName evidence="3">CCHC-type domain-containing protein</fullName>
    </recommendedName>
</protein>
<keyword evidence="1" id="KW-0479">Metal-binding</keyword>
<feature type="domain" description="CCHC-type" evidence="3">
    <location>
        <begin position="285"/>
        <end position="299"/>
    </location>
</feature>
<organism evidence="4 5">
    <name type="scientific">Araneus ventricosus</name>
    <name type="common">Orbweaver spider</name>
    <name type="synonym">Epeira ventricosa</name>
    <dbReference type="NCBI Taxonomy" id="182803"/>
    <lineage>
        <taxon>Eukaryota</taxon>
        <taxon>Metazoa</taxon>
        <taxon>Ecdysozoa</taxon>
        <taxon>Arthropoda</taxon>
        <taxon>Chelicerata</taxon>
        <taxon>Arachnida</taxon>
        <taxon>Araneae</taxon>
        <taxon>Araneomorphae</taxon>
        <taxon>Entelegynae</taxon>
        <taxon>Araneoidea</taxon>
        <taxon>Araneidae</taxon>
        <taxon>Araneus</taxon>
    </lineage>
</organism>
<dbReference type="Pfam" id="PF13650">
    <property type="entry name" value="Asp_protease_2"/>
    <property type="match status" value="1"/>
</dbReference>